<dbReference type="Proteomes" id="UP000094969">
    <property type="component" value="Chromosome"/>
</dbReference>
<evidence type="ECO:0000259" key="1">
    <source>
        <dbReference type="Pfam" id="PF07007"/>
    </source>
</evidence>
<protein>
    <recommendedName>
        <fullName evidence="1">Lysozyme inhibitor LprI-like N-terminal domain-containing protein</fullName>
    </recommendedName>
</protein>
<dbReference type="KEGG" id="bvv:BHK69_21720"/>
<keyword evidence="3" id="KW-1185">Reference proteome</keyword>
<dbReference type="Pfam" id="PF07007">
    <property type="entry name" value="LprI"/>
    <property type="match status" value="1"/>
</dbReference>
<evidence type="ECO:0000313" key="3">
    <source>
        <dbReference type="Proteomes" id="UP000094969"/>
    </source>
</evidence>
<reference evidence="2 3" key="1">
    <citation type="journal article" date="2015" name="Antonie Van Leeuwenhoek">
        <title>Bosea vaviloviae sp. nov., a new species of slow-growing rhizobia isolated from nodules of the relict species Vavilovia formosa (Stev.) Fed.</title>
        <authorList>
            <person name="Safronova V.I."/>
            <person name="Kuznetsova I.G."/>
            <person name="Sazanova A.L."/>
            <person name="Kimeklis A.K."/>
            <person name="Belimov A.A."/>
            <person name="Andronov E.E."/>
            <person name="Pinaev A.G."/>
            <person name="Chizhevskaya E.P."/>
            <person name="Pukhaev A.R."/>
            <person name="Popov K.P."/>
            <person name="Willems A."/>
            <person name="Tikhonovich I.A."/>
        </authorList>
    </citation>
    <scope>NUCLEOTIDE SEQUENCE [LARGE SCALE GENOMIC DNA]</scope>
    <source>
        <strain evidence="2 3">Vaf18</strain>
    </source>
</reference>
<name>A0A1D7U5P2_9HYPH</name>
<dbReference type="InterPro" id="IPR009739">
    <property type="entry name" value="LprI-like_N"/>
</dbReference>
<dbReference type="EMBL" id="CP017147">
    <property type="protein sequence ID" value="AOO82708.1"/>
    <property type="molecule type" value="Genomic_DNA"/>
</dbReference>
<feature type="domain" description="Lysozyme inhibitor LprI-like N-terminal" evidence="1">
    <location>
        <begin position="223"/>
        <end position="292"/>
    </location>
</feature>
<dbReference type="Gene3D" id="1.20.1270.180">
    <property type="match status" value="1"/>
</dbReference>
<gene>
    <name evidence="2" type="ORF">BHK69_21720</name>
</gene>
<organism evidence="2 3">
    <name type="scientific">Bosea vaviloviae</name>
    <dbReference type="NCBI Taxonomy" id="1526658"/>
    <lineage>
        <taxon>Bacteria</taxon>
        <taxon>Pseudomonadati</taxon>
        <taxon>Pseudomonadota</taxon>
        <taxon>Alphaproteobacteria</taxon>
        <taxon>Hyphomicrobiales</taxon>
        <taxon>Boseaceae</taxon>
        <taxon>Bosea</taxon>
    </lineage>
</organism>
<proteinExistence type="predicted"/>
<sequence>MGRSHYQHESYAALVELLVLCAELSKEKIPAERSLLFDVFALRAVANIEVFIRVRLKEIIDHGSPYLENAAKLSDKIKLDHLITSALQKRTVTVGDLIAHEVPISSHWDLVRHFDTVCGGGFKRALVEAKSPSADEQTPDEQTPIIRDFERLFSSLNRLFEIRHKLAHEAGREPIYTQEELPELLSAAATYVAACDEVISFRLHGPQPRTQSGLNSRRAELLVEAEQQLAAEIIRAKASGNVDPDDFDEAQAAWKEFAVKEANLHAALVPGGSMGPMVYANSLTDLTKSRLERVKWWSELEEGNV</sequence>
<dbReference type="AlphaFoldDB" id="A0A1D7U5P2"/>
<accession>A0A1D7U5P2</accession>
<evidence type="ECO:0000313" key="2">
    <source>
        <dbReference type="EMBL" id="AOO82708.1"/>
    </source>
</evidence>